<dbReference type="InterPro" id="IPR041685">
    <property type="entry name" value="AAA_GajA/Old/RecF-like"/>
</dbReference>
<evidence type="ECO:0000313" key="4">
    <source>
        <dbReference type="Proteomes" id="UP001526426"/>
    </source>
</evidence>
<dbReference type="EMBL" id="JAIHOM010000044">
    <property type="protein sequence ID" value="MCW6036711.1"/>
    <property type="molecule type" value="Genomic_DNA"/>
</dbReference>
<dbReference type="PANTHER" id="PTHR40396:SF1">
    <property type="entry name" value="ATPASE AAA-TYPE CORE DOMAIN-CONTAINING PROTEIN"/>
    <property type="match status" value="1"/>
</dbReference>
<dbReference type="Proteomes" id="UP001526426">
    <property type="component" value="Unassembled WGS sequence"/>
</dbReference>
<dbReference type="InterPro" id="IPR014555">
    <property type="entry name" value="RecF-like"/>
</dbReference>
<dbReference type="RefSeq" id="WP_265264514.1">
    <property type="nucleotide sequence ID" value="NZ_JAIHOM010000044.1"/>
</dbReference>
<organism evidence="3 4">
    <name type="scientific">Spirulina subsalsa FACHB-351</name>
    <dbReference type="NCBI Taxonomy" id="234711"/>
    <lineage>
        <taxon>Bacteria</taxon>
        <taxon>Bacillati</taxon>
        <taxon>Cyanobacteriota</taxon>
        <taxon>Cyanophyceae</taxon>
        <taxon>Spirulinales</taxon>
        <taxon>Spirulinaceae</taxon>
        <taxon>Spirulina</taxon>
    </lineage>
</organism>
<sequence length="447" mass="49932">MINSVSLENFKSYRSGTLKLSQLTVLIGANASGKSNLIEALRFLAKIAQGERLGFINSPNNSRLQQPFRGQVEDLFYQRSQSFRLRCELESVDRPDSWGIFEIKVSVTPDGELYIEQESIKDSGSNVPLYEIISPPQGAGSDVYVAYNNFARGGKKPKIVCSSQMAIFTQLLSEIRFREENQKSRQRIPKTAQKYANILNHIIFLQPEPSLMRNYSHKTDKILAENGENLSGVIYNIFSKPYDLTLAPNLSPSNFKDQILDFICSLPEQDIKDIQFIETPRGEVMLQLIETFGGEETAYDVTMLSDGTLRVLAIVAVLCSAPQNSLVVIEEIDNGIHPSRVNSLLQKIVFLACQRCLKVLISTHNPALLDAIPDSAIPNTVFCYRSPTDGSSQLVTLQNIPDYPELIAQGTVGHLMTTGILERFVKEYPGAEEKRKKALDWFASLNG</sequence>
<dbReference type="Pfam" id="PF13175">
    <property type="entry name" value="AAA_15"/>
    <property type="match status" value="1"/>
</dbReference>
<keyword evidence="4" id="KW-1185">Reference proteome</keyword>
<feature type="domain" description="Endonuclease GajA/Old nuclease/RecF-like AAA" evidence="1">
    <location>
        <begin position="1"/>
        <end position="149"/>
    </location>
</feature>
<protein>
    <submittedName>
        <fullName evidence="3">AAA family ATPase</fullName>
    </submittedName>
</protein>
<dbReference type="InterPro" id="IPR027417">
    <property type="entry name" value="P-loop_NTPase"/>
</dbReference>
<feature type="domain" description="ATPase AAA-type core" evidence="2">
    <location>
        <begin position="261"/>
        <end position="370"/>
    </location>
</feature>
<gene>
    <name evidence="3" type="ORF">K4A83_10620</name>
</gene>
<accession>A0ABT3L5D0</accession>
<dbReference type="PIRSF" id="PIRSF029347">
    <property type="entry name" value="RecF"/>
    <property type="match status" value="1"/>
</dbReference>
<dbReference type="InterPro" id="IPR003959">
    <property type="entry name" value="ATPase_AAA_core"/>
</dbReference>
<dbReference type="Pfam" id="PF13304">
    <property type="entry name" value="AAA_21"/>
    <property type="match status" value="1"/>
</dbReference>
<dbReference type="SUPFAM" id="SSF52540">
    <property type="entry name" value="P-loop containing nucleoside triphosphate hydrolases"/>
    <property type="match status" value="1"/>
</dbReference>
<reference evidence="3 4" key="1">
    <citation type="submission" date="2021-08" db="EMBL/GenBank/DDBJ databases">
        <title>Draft genome sequence of Spirulina subsalsa with high tolerance to salinity and hype-accumulation of phycocyanin.</title>
        <authorList>
            <person name="Pei H."/>
            <person name="Jiang L."/>
        </authorList>
    </citation>
    <scope>NUCLEOTIDE SEQUENCE [LARGE SCALE GENOMIC DNA]</scope>
    <source>
        <strain evidence="3 4">FACHB-351</strain>
    </source>
</reference>
<dbReference type="Gene3D" id="3.40.50.300">
    <property type="entry name" value="P-loop containing nucleotide triphosphate hydrolases"/>
    <property type="match status" value="2"/>
</dbReference>
<evidence type="ECO:0000313" key="3">
    <source>
        <dbReference type="EMBL" id="MCW6036711.1"/>
    </source>
</evidence>
<dbReference type="PANTHER" id="PTHR40396">
    <property type="entry name" value="ATPASE-LIKE PROTEIN"/>
    <property type="match status" value="1"/>
</dbReference>
<dbReference type="CDD" id="cd00267">
    <property type="entry name" value="ABC_ATPase"/>
    <property type="match status" value="1"/>
</dbReference>
<comment type="caution">
    <text evidence="3">The sequence shown here is derived from an EMBL/GenBank/DDBJ whole genome shotgun (WGS) entry which is preliminary data.</text>
</comment>
<evidence type="ECO:0000259" key="2">
    <source>
        <dbReference type="Pfam" id="PF13304"/>
    </source>
</evidence>
<name>A0ABT3L5D0_9CYAN</name>
<evidence type="ECO:0000259" key="1">
    <source>
        <dbReference type="Pfam" id="PF13175"/>
    </source>
</evidence>
<proteinExistence type="predicted"/>